<evidence type="ECO:0000256" key="3">
    <source>
        <dbReference type="ARBA" id="ARBA00022473"/>
    </source>
</evidence>
<evidence type="ECO:0000256" key="4">
    <source>
        <dbReference type="ARBA" id="ARBA00022525"/>
    </source>
</evidence>
<gene>
    <name evidence="11" type="primary">LOC115875349</name>
</gene>
<evidence type="ECO:0000256" key="7">
    <source>
        <dbReference type="PROSITE-ProRule" id="PRU00230"/>
    </source>
</evidence>
<dbReference type="PANTHER" id="PTHR46526">
    <property type="entry name" value="CHORDIN"/>
    <property type="match status" value="1"/>
</dbReference>
<dbReference type="PIRSF" id="PIRSF002496">
    <property type="entry name" value="Chordin"/>
    <property type="match status" value="1"/>
</dbReference>
<organism evidence="10 11">
    <name type="scientific">Sitophilus oryzae</name>
    <name type="common">Rice weevil</name>
    <name type="synonym">Curculio oryzae</name>
    <dbReference type="NCBI Taxonomy" id="7048"/>
    <lineage>
        <taxon>Eukaryota</taxon>
        <taxon>Metazoa</taxon>
        <taxon>Ecdysozoa</taxon>
        <taxon>Arthropoda</taxon>
        <taxon>Hexapoda</taxon>
        <taxon>Insecta</taxon>
        <taxon>Pterygota</taxon>
        <taxon>Neoptera</taxon>
        <taxon>Endopterygota</taxon>
        <taxon>Coleoptera</taxon>
        <taxon>Polyphaga</taxon>
        <taxon>Cucujiformia</taxon>
        <taxon>Curculionidae</taxon>
        <taxon>Dryophthorinae</taxon>
        <taxon>Sitophilus</taxon>
    </lineage>
</organism>
<feature type="domain" description="CHRD" evidence="9">
    <location>
        <begin position="106"/>
        <end position="245"/>
    </location>
</feature>
<dbReference type="InterPro" id="IPR010895">
    <property type="entry name" value="CHRD"/>
</dbReference>
<reference evidence="11" key="1">
    <citation type="submission" date="2025-08" db="UniProtKB">
        <authorList>
            <consortium name="RefSeq"/>
        </authorList>
    </citation>
    <scope>IDENTIFICATION</scope>
    <source>
        <tissue evidence="11">Gonads</tissue>
    </source>
</reference>
<dbReference type="GO" id="GO:0048731">
    <property type="term" value="P:system development"/>
    <property type="evidence" value="ECO:0007669"/>
    <property type="project" value="UniProtKB-ARBA"/>
</dbReference>
<dbReference type="InterPro" id="IPR016353">
    <property type="entry name" value="Chordin"/>
</dbReference>
<keyword evidence="3 7" id="KW-0217">Developmental protein</keyword>
<dbReference type="InterPro" id="IPR001007">
    <property type="entry name" value="VWF_dom"/>
</dbReference>
<dbReference type="Gene3D" id="6.20.200.20">
    <property type="match status" value="1"/>
</dbReference>
<evidence type="ECO:0000259" key="9">
    <source>
        <dbReference type="PROSITE" id="PS50933"/>
    </source>
</evidence>
<dbReference type="CTD" id="32498"/>
<dbReference type="SMART" id="SM00754">
    <property type="entry name" value="CHRD"/>
    <property type="match status" value="2"/>
</dbReference>
<accession>A0A6J2X628</accession>
<dbReference type="AlphaFoldDB" id="A0A6J2X628"/>
<feature type="domain" description="VWFC" evidence="8">
    <location>
        <begin position="650"/>
        <end position="710"/>
    </location>
</feature>
<dbReference type="GO" id="GO:0005615">
    <property type="term" value="C:extracellular space"/>
    <property type="evidence" value="ECO:0007669"/>
    <property type="project" value="TreeGrafter"/>
</dbReference>
<dbReference type="InParanoid" id="A0A6J2X628"/>
<sequence length="909" mass="100828">ILIDNFVSECVFGKEIRELGSKWIPDLGQPIGILYCMRCECVPFQKKRRIVGRVQCYSIKEKCPVPTCDEPVLMPGRCCKTCPGDVGPDTVQDIIPQNVMEEDEKTSKHYAALLTGRSSLVLKNEFTKPLSDLNKSNVVATGRFTFHKKNLFYSFFISEKAARPHSLQFVDAQGNILEEFTLSTSGGFVNSVYQNASRKVCGVWRRMAKDYRKLLKQEKMYAVLVWGVKDQSEFTLSGQLMKYSALGTELMSSLLEPAPGSDSASMMGTGGTAIVSTSTSVTPSINVVIIFNGIFTPTEKEDIPVNVTLSIDEKKQIVVEETVRVAKPASDINVISISAIVTQAQLRYLTRGHMLLSISSVSKKEDLKLSGNVITKATCELFQSVLSSASPNANPEGVSGMAWFYINNAGSLIYNIQIDKLPPKENPPIVTLIDVSTKRKAEVEDLTSYFQGDGWANGTIDKLSPKVLDPLYKGDLFINVAMRGDNNIIRGKLVPKPVADARDSPAPILLKRENSSLSASVGGLVWLSVDNDCHLHYDVSLSGLGGDRKLELGLEMYPMIAPGAPFISRQLDQFQGNSLEGSTVEILAREEVNRLDNGVSLLKIKDQNTGGVLLMATVTKVPIPPACKPIIQQNSLIPLFYDSSDVITTVKCYFEEKFYDPETSWVSKNPCQMCFCQNGKTTCDMMTCPETSCTEGKMVQVDGECCPVCMNNTISSRDTNGQKCILNGKSYLPGTKFHPFFIPFGFDLCTECYCDPMDLEIRCRRLNENEKKCCKNCKKGFDINDPLSDDIDAPSVPVKNQGSEYAKKKDFAAKILAEGGCKNSFNPKKPFANGSEYHPFIDSLGEYKCVTCKCEKGTQTCKRQLCDMTTCRKMLDIKKRREKINQSDFCCTLKQCRKMRHKKKQNATS</sequence>
<dbReference type="Pfam" id="PF07452">
    <property type="entry name" value="CHRD"/>
    <property type="match status" value="1"/>
</dbReference>
<feature type="domain" description="VWFC" evidence="8">
    <location>
        <begin position="8"/>
        <end position="83"/>
    </location>
</feature>
<dbReference type="GO" id="GO:0030514">
    <property type="term" value="P:negative regulation of BMP signaling pathway"/>
    <property type="evidence" value="ECO:0007669"/>
    <property type="project" value="TreeGrafter"/>
</dbReference>
<evidence type="ECO:0000313" key="11">
    <source>
        <dbReference type="RefSeq" id="XP_030746632.1"/>
    </source>
</evidence>
<dbReference type="PROSITE" id="PS50184">
    <property type="entry name" value="VWFC_2"/>
    <property type="match status" value="2"/>
</dbReference>
<evidence type="ECO:0000256" key="5">
    <source>
        <dbReference type="ARBA" id="ARBA00022737"/>
    </source>
</evidence>
<dbReference type="GO" id="GO:0036122">
    <property type="term" value="F:BMP binding"/>
    <property type="evidence" value="ECO:0007669"/>
    <property type="project" value="TreeGrafter"/>
</dbReference>
<dbReference type="RefSeq" id="XP_030746632.1">
    <property type="nucleotide sequence ID" value="XM_030890772.1"/>
</dbReference>
<name>A0A6J2X628_SITOR</name>
<dbReference type="SUPFAM" id="SSF57603">
    <property type="entry name" value="FnI-like domain"/>
    <property type="match status" value="2"/>
</dbReference>
<dbReference type="GO" id="GO:0009953">
    <property type="term" value="P:dorsal/ventral pattern formation"/>
    <property type="evidence" value="ECO:0007669"/>
    <property type="project" value="TreeGrafter"/>
</dbReference>
<keyword evidence="5" id="KW-0677">Repeat</keyword>
<keyword evidence="10" id="KW-1185">Reference proteome</keyword>
<comment type="subcellular location">
    <subcellularLocation>
        <location evidence="1">Secreted</location>
    </subcellularLocation>
</comment>
<dbReference type="PANTHER" id="PTHR46526:SF1">
    <property type="entry name" value="CHORDIN"/>
    <property type="match status" value="1"/>
</dbReference>
<dbReference type="InterPro" id="IPR052278">
    <property type="entry name" value="Chordin-like_regulators"/>
</dbReference>
<dbReference type="KEGG" id="soy:115875349"/>
<evidence type="ECO:0000313" key="10">
    <source>
        <dbReference type="Proteomes" id="UP000504635"/>
    </source>
</evidence>
<dbReference type="GeneID" id="115875349"/>
<dbReference type="OrthoDB" id="9829321at2759"/>
<evidence type="ECO:0000256" key="6">
    <source>
        <dbReference type="ARBA" id="ARBA00023180"/>
    </source>
</evidence>
<feature type="domain" description="CHRD" evidence="9">
    <location>
        <begin position="247"/>
        <end position="378"/>
    </location>
</feature>
<keyword evidence="6" id="KW-0325">Glycoprotein</keyword>
<protein>
    <submittedName>
        <fullName evidence="11">Dorsal-ventral patterning protein Sog-like</fullName>
    </submittedName>
</protein>
<proteinExistence type="inferred from homology"/>
<dbReference type="FunCoup" id="A0A6J2X628">
    <property type="interactions" value="87"/>
</dbReference>
<comment type="similarity">
    <text evidence="2">Belongs to the chordin family.</text>
</comment>
<dbReference type="SMART" id="SM00214">
    <property type="entry name" value="VWC"/>
    <property type="match status" value="3"/>
</dbReference>
<feature type="non-terminal residue" evidence="11">
    <location>
        <position position="1"/>
    </location>
</feature>
<dbReference type="Proteomes" id="UP000504635">
    <property type="component" value="Unplaced"/>
</dbReference>
<keyword evidence="4" id="KW-0964">Secreted</keyword>
<evidence type="ECO:0000256" key="2">
    <source>
        <dbReference type="ARBA" id="ARBA00007156"/>
    </source>
</evidence>
<feature type="domain" description="CHRD" evidence="9">
    <location>
        <begin position="381"/>
        <end position="498"/>
    </location>
</feature>
<dbReference type="Pfam" id="PF00093">
    <property type="entry name" value="VWC"/>
    <property type="match status" value="1"/>
</dbReference>
<dbReference type="PROSITE" id="PS50933">
    <property type="entry name" value="CHRD"/>
    <property type="match status" value="3"/>
</dbReference>
<evidence type="ECO:0000256" key="1">
    <source>
        <dbReference type="ARBA" id="ARBA00004613"/>
    </source>
</evidence>
<dbReference type="PROSITE" id="PS01208">
    <property type="entry name" value="VWFC_1"/>
    <property type="match status" value="1"/>
</dbReference>
<evidence type="ECO:0000259" key="8">
    <source>
        <dbReference type="PROSITE" id="PS50184"/>
    </source>
</evidence>